<organism evidence="2 3">
    <name type="scientific">candidate division TA06 bacterium</name>
    <dbReference type="NCBI Taxonomy" id="2250710"/>
    <lineage>
        <taxon>Bacteria</taxon>
        <taxon>Bacteria division TA06</taxon>
    </lineage>
</organism>
<dbReference type="InterPro" id="IPR029149">
    <property type="entry name" value="Creatin/AminoP/Spt16_N"/>
</dbReference>
<dbReference type="SUPFAM" id="SSF55920">
    <property type="entry name" value="Creatinase/aminopeptidase"/>
    <property type="match status" value="1"/>
</dbReference>
<name>A0A523UNI3_UNCT6</name>
<dbReference type="Gene3D" id="3.40.350.10">
    <property type="entry name" value="Creatinase/prolidase N-terminal domain"/>
    <property type="match status" value="1"/>
</dbReference>
<keyword evidence="2" id="KW-0378">Hydrolase</keyword>
<dbReference type="AlphaFoldDB" id="A0A523UNI3"/>
<keyword evidence="2" id="KW-0031">Aminopeptidase</keyword>
<dbReference type="EMBL" id="SOJN01000138">
    <property type="protein sequence ID" value="TET44100.1"/>
    <property type="molecule type" value="Genomic_DNA"/>
</dbReference>
<accession>A0A523UNI3</accession>
<evidence type="ECO:0000313" key="2">
    <source>
        <dbReference type="EMBL" id="TET44100.1"/>
    </source>
</evidence>
<comment type="caution">
    <text evidence="2">The sequence shown here is derived from an EMBL/GenBank/DDBJ whole genome shotgun (WGS) entry which is preliminary data.</text>
</comment>
<dbReference type="InterPro" id="IPR050659">
    <property type="entry name" value="Peptidase_M24B"/>
</dbReference>
<keyword evidence="2" id="KW-0645">Protease</keyword>
<proteinExistence type="predicted"/>
<reference evidence="2 3" key="1">
    <citation type="submission" date="2019-03" db="EMBL/GenBank/DDBJ databases">
        <title>Metabolic potential of uncultured bacteria and archaea associated with petroleum seepage in deep-sea sediments.</title>
        <authorList>
            <person name="Dong X."/>
            <person name="Hubert C."/>
        </authorList>
    </citation>
    <scope>NUCLEOTIDE SEQUENCE [LARGE SCALE GENOMIC DNA]</scope>
    <source>
        <strain evidence="2">E44_bin18</strain>
    </source>
</reference>
<dbReference type="InterPro" id="IPR000994">
    <property type="entry name" value="Pept_M24"/>
</dbReference>
<evidence type="ECO:0000259" key="1">
    <source>
        <dbReference type="Pfam" id="PF00557"/>
    </source>
</evidence>
<dbReference type="Proteomes" id="UP000315525">
    <property type="component" value="Unassembled WGS sequence"/>
</dbReference>
<dbReference type="PANTHER" id="PTHR46112">
    <property type="entry name" value="AMINOPEPTIDASE"/>
    <property type="match status" value="1"/>
</dbReference>
<evidence type="ECO:0000313" key="3">
    <source>
        <dbReference type="Proteomes" id="UP000315525"/>
    </source>
</evidence>
<protein>
    <submittedName>
        <fullName evidence="2">Aminopeptidase P family protein</fullName>
    </submittedName>
</protein>
<dbReference type="GO" id="GO:0004177">
    <property type="term" value="F:aminopeptidase activity"/>
    <property type="evidence" value="ECO:0007669"/>
    <property type="project" value="UniProtKB-KW"/>
</dbReference>
<feature type="domain" description="Peptidase M24" evidence="1">
    <location>
        <begin position="142"/>
        <end position="342"/>
    </location>
</feature>
<sequence>MNRIEKLHAKMRRRKFDAILVDSPFEVLYLLGVEASFNYVEISPVLVVASKPYLICDLITLSKIRGLVPEDIDLIEAETLAFVKSDYKYMKEIRSIFRKEKVKRLAVTTDQYANAFGSITTVRTANLVARMGMVKTEHEINLLKEAVRISDEAFTAKLKLVEEGVSELTLRSEMDVGLHEKGGERRSFPTIVAFGEHTAEPHPVPALRRLGKNELIMVDMGAVFKGYGSDLTRTGVYGKPTEKQTELFNLVLTAQLRAIDFLKPGRLASEVDAVAREYVTDKGYGDFFPHLLGHPCGLMRGGIFLHPTSKDVIKRNMAFTIEPGIYLPGYGGVRLEDIVVVRDDGCDVLTRAPKELVWKREQSL</sequence>
<dbReference type="Gene3D" id="3.90.230.10">
    <property type="entry name" value="Creatinase/methionine aminopeptidase superfamily"/>
    <property type="match status" value="1"/>
</dbReference>
<dbReference type="InterPro" id="IPR036005">
    <property type="entry name" value="Creatinase/aminopeptidase-like"/>
</dbReference>
<dbReference type="SUPFAM" id="SSF53092">
    <property type="entry name" value="Creatinase/prolidase N-terminal domain"/>
    <property type="match status" value="1"/>
</dbReference>
<dbReference type="Pfam" id="PF00557">
    <property type="entry name" value="Peptidase_M24"/>
    <property type="match status" value="1"/>
</dbReference>
<dbReference type="PANTHER" id="PTHR46112:SF3">
    <property type="entry name" value="AMINOPEPTIDASE YPDF"/>
    <property type="match status" value="1"/>
</dbReference>
<gene>
    <name evidence="2" type="ORF">E3J62_11265</name>
</gene>